<dbReference type="EMBL" id="CP002454">
    <property type="protein sequence ID" value="ADV68273.1"/>
    <property type="molecule type" value="Genomic_DNA"/>
</dbReference>
<dbReference type="AlphaFoldDB" id="E8UB34"/>
<dbReference type="OrthoDB" id="69583at2"/>
<accession>E8UB34</accession>
<proteinExistence type="predicted"/>
<dbReference type="HOGENOM" id="CLU_1466545_0_0_0"/>
<keyword evidence="3" id="KW-1185">Reference proteome</keyword>
<dbReference type="RefSeq" id="WP_013557777.1">
    <property type="nucleotide sequence ID" value="NC_014958.1"/>
</dbReference>
<protein>
    <submittedName>
        <fullName evidence="2">Uncharacterized protein</fullName>
    </submittedName>
</protein>
<evidence type="ECO:0000313" key="3">
    <source>
        <dbReference type="Proteomes" id="UP000008635"/>
    </source>
</evidence>
<organism evidence="2 3">
    <name type="scientific">Deinococcus maricopensis (strain DSM 21211 / LMG 22137 / NRRL B-23946 / LB-34)</name>
    <dbReference type="NCBI Taxonomy" id="709986"/>
    <lineage>
        <taxon>Bacteria</taxon>
        <taxon>Thermotogati</taxon>
        <taxon>Deinococcota</taxon>
        <taxon>Deinococci</taxon>
        <taxon>Deinococcales</taxon>
        <taxon>Deinococcaceae</taxon>
        <taxon>Deinococcus</taxon>
    </lineage>
</organism>
<keyword evidence="1" id="KW-0732">Signal</keyword>
<evidence type="ECO:0000256" key="1">
    <source>
        <dbReference type="SAM" id="SignalP"/>
    </source>
</evidence>
<feature type="chain" id="PRO_5003228505" evidence="1">
    <location>
        <begin position="19"/>
        <end position="180"/>
    </location>
</feature>
<name>E8UB34_DEIML</name>
<feature type="signal peptide" evidence="1">
    <location>
        <begin position="1"/>
        <end position="18"/>
    </location>
</feature>
<dbReference type="Gene3D" id="2.40.360.20">
    <property type="match status" value="1"/>
</dbReference>
<dbReference type="STRING" id="709986.Deima_2640"/>
<reference evidence="3" key="2">
    <citation type="submission" date="2011-01" db="EMBL/GenBank/DDBJ databases">
        <title>The complete genome of Deinococcus maricopensis DSM 21211.</title>
        <authorList>
            <consortium name="US DOE Joint Genome Institute (JGI-PGF)"/>
            <person name="Lucas S."/>
            <person name="Copeland A."/>
            <person name="Lapidus A."/>
            <person name="Goodwin L."/>
            <person name="Pitluck S."/>
            <person name="Kyrpides N."/>
            <person name="Mavromatis K."/>
            <person name="Pagani I."/>
            <person name="Ivanova N."/>
            <person name="Ovchinnikova G."/>
            <person name="Zeytun A."/>
            <person name="Detter J.C."/>
            <person name="Han C."/>
            <person name="Land M."/>
            <person name="Hauser L."/>
            <person name="Markowitz V."/>
            <person name="Cheng J.-F."/>
            <person name="Hugenholtz P."/>
            <person name="Woyke T."/>
            <person name="Wu D."/>
            <person name="Pukall R."/>
            <person name="Gehrich-Schroeter G."/>
            <person name="Brambilla E."/>
            <person name="Klenk H.-P."/>
            <person name="Eisen J.A."/>
        </authorList>
    </citation>
    <scope>NUCLEOTIDE SEQUENCE [LARGE SCALE GENOMIC DNA]</scope>
    <source>
        <strain evidence="3">DSM 21211 / LMG 22137 / NRRL B-23946 / LB-34</strain>
    </source>
</reference>
<sequence precursor="true">MTRAALLASLAALGVAGAASTTSYYPYTAGKRWAYSNGEVQVVGAARTVRGLPVTPVAHQVGGKTVTEDLLEVRADGVYLRGILAGGNVNAWYNPPLLVYPSGPLTPGTRWESASGRVRLAGRVMGQQALSTAGGRYNTLVIRTDLTTGAGTTTQYQYFVPGLGTVRYATADGSSIDLTR</sequence>
<reference evidence="2 3" key="1">
    <citation type="journal article" date="2011" name="Stand. Genomic Sci.">
        <title>Complete genome sequence of Deinococcus maricopensis type strain (LB-34).</title>
        <authorList>
            <person name="Pukall R."/>
            <person name="Zeytun A."/>
            <person name="Lucas S."/>
            <person name="Lapidus A."/>
            <person name="Hammon N."/>
            <person name="Deshpande S."/>
            <person name="Nolan M."/>
            <person name="Cheng J.F."/>
            <person name="Pitluck S."/>
            <person name="Liolios K."/>
            <person name="Pagani I."/>
            <person name="Mikhailova N."/>
            <person name="Ivanova N."/>
            <person name="Mavromatis K."/>
            <person name="Pati A."/>
            <person name="Tapia R."/>
            <person name="Han C."/>
            <person name="Goodwin L."/>
            <person name="Chen A."/>
            <person name="Palaniappan K."/>
            <person name="Land M."/>
            <person name="Hauser L."/>
            <person name="Chang Y.J."/>
            <person name="Jeffries C.D."/>
            <person name="Brambilla E.M."/>
            <person name="Rohde M."/>
            <person name="Goker M."/>
            <person name="Detter J.C."/>
            <person name="Woyke T."/>
            <person name="Bristow J."/>
            <person name="Eisen J.A."/>
            <person name="Markowitz V."/>
            <person name="Hugenholtz P."/>
            <person name="Kyrpides N.C."/>
            <person name="Klenk H.P."/>
        </authorList>
    </citation>
    <scope>NUCLEOTIDE SEQUENCE [LARGE SCALE GENOMIC DNA]</scope>
    <source>
        <strain evidence="3">DSM 21211 / LMG 22137 / NRRL B-23946 / LB-34</strain>
    </source>
</reference>
<dbReference type="KEGG" id="dmr:Deima_2640"/>
<dbReference type="Proteomes" id="UP000008635">
    <property type="component" value="Chromosome"/>
</dbReference>
<evidence type="ECO:0000313" key="2">
    <source>
        <dbReference type="EMBL" id="ADV68273.1"/>
    </source>
</evidence>
<gene>
    <name evidence="2" type="ordered locus">Deima_2640</name>
</gene>